<accession>A0AAD4KYE3</accession>
<dbReference type="AlphaFoldDB" id="A0AAD4KYE3"/>
<dbReference type="Pfam" id="PF03171">
    <property type="entry name" value="2OG-FeII_Oxy"/>
    <property type="match status" value="1"/>
</dbReference>
<dbReference type="PANTHER" id="PTHR10209">
    <property type="entry name" value="OXIDOREDUCTASE, 2OG-FE II OXYGENASE FAMILY PROTEIN"/>
    <property type="match status" value="1"/>
</dbReference>
<evidence type="ECO:0000256" key="2">
    <source>
        <dbReference type="ARBA" id="ARBA00022723"/>
    </source>
</evidence>
<protein>
    <recommendedName>
        <fullName evidence="6">Fe2OG dioxygenase domain-containing protein</fullName>
    </recommendedName>
</protein>
<evidence type="ECO:0000256" key="4">
    <source>
        <dbReference type="ARBA" id="ARBA00023004"/>
    </source>
</evidence>
<dbReference type="InterPro" id="IPR026992">
    <property type="entry name" value="DIOX_N"/>
</dbReference>
<dbReference type="InterPro" id="IPR027443">
    <property type="entry name" value="IPNS-like_sf"/>
</dbReference>
<dbReference type="RefSeq" id="XP_046073275.1">
    <property type="nucleotide sequence ID" value="XM_046213958.1"/>
</dbReference>
<comment type="caution">
    <text evidence="7">The sequence shown here is derived from an EMBL/GenBank/DDBJ whole genome shotgun (WGS) entry which is preliminary data.</text>
</comment>
<dbReference type="SUPFAM" id="SSF51197">
    <property type="entry name" value="Clavaminate synthase-like"/>
    <property type="match status" value="1"/>
</dbReference>
<name>A0AAD4KYE3_9EURO</name>
<dbReference type="InterPro" id="IPR044861">
    <property type="entry name" value="IPNS-like_FE2OG_OXY"/>
</dbReference>
<dbReference type="PRINTS" id="PR00682">
    <property type="entry name" value="IPNSYNTHASE"/>
</dbReference>
<dbReference type="Gene3D" id="2.60.120.330">
    <property type="entry name" value="B-lactam Antibiotic, Isopenicillin N Synthase, Chain"/>
    <property type="match status" value="1"/>
</dbReference>
<sequence length="368" mass="41557">MVTETTTGYTQIELLTLSGPEYRRVSTNPPRPPTEDEIPIIDLTPIDGDLESRKELAMKIRKAAQNTGFFYIKNHGISDNLIERALSQAKAFFAQSDAEKDKVSFRKSQIAEGYHQVGSTQINHKESRDNKETFSIRYNPEYDPTVANPDHLLANKAYSYGGDGFLWDGTSHLPKFRETTIEFWERRLTLARKMVSIFALALNLPEDYFNEMITHPGADGLYIHYPGTGDTETNVELTKQVDAGIGSHTDIQCLTLLWQDMSGGLQVLSASDEWLDAQPIPGTLVVNIGDFLQRLSNNTFKSTVHRVHNRQTTSRYSMPFFLGFNPDAICEVVPSCIDEEHPALYDPISCGEWHRSRLALAQRQIIVK</sequence>
<keyword evidence="8" id="KW-1185">Reference proteome</keyword>
<gene>
    <name evidence="7" type="ORF">BGW36DRAFT_358328</name>
</gene>
<dbReference type="PANTHER" id="PTHR10209:SF881">
    <property type="entry name" value="FI07970P-RELATED"/>
    <property type="match status" value="1"/>
</dbReference>
<evidence type="ECO:0000313" key="8">
    <source>
        <dbReference type="Proteomes" id="UP001201262"/>
    </source>
</evidence>
<dbReference type="GO" id="GO:0016491">
    <property type="term" value="F:oxidoreductase activity"/>
    <property type="evidence" value="ECO:0007669"/>
    <property type="project" value="UniProtKB-KW"/>
</dbReference>
<feature type="domain" description="Fe2OG dioxygenase" evidence="6">
    <location>
        <begin position="212"/>
        <end position="324"/>
    </location>
</feature>
<comment type="similarity">
    <text evidence="1 5">Belongs to the iron/ascorbate-dependent oxidoreductase family.</text>
</comment>
<keyword evidence="2 5" id="KW-0479">Metal-binding</keyword>
<evidence type="ECO:0000313" key="7">
    <source>
        <dbReference type="EMBL" id="KAH8698811.1"/>
    </source>
</evidence>
<organism evidence="7 8">
    <name type="scientific">Talaromyces proteolyticus</name>
    <dbReference type="NCBI Taxonomy" id="1131652"/>
    <lineage>
        <taxon>Eukaryota</taxon>
        <taxon>Fungi</taxon>
        <taxon>Dikarya</taxon>
        <taxon>Ascomycota</taxon>
        <taxon>Pezizomycotina</taxon>
        <taxon>Eurotiomycetes</taxon>
        <taxon>Eurotiomycetidae</taxon>
        <taxon>Eurotiales</taxon>
        <taxon>Trichocomaceae</taxon>
        <taxon>Talaromyces</taxon>
        <taxon>Talaromyces sect. Bacilispori</taxon>
    </lineage>
</organism>
<dbReference type="Proteomes" id="UP001201262">
    <property type="component" value="Unassembled WGS sequence"/>
</dbReference>
<keyword evidence="4 5" id="KW-0408">Iron</keyword>
<dbReference type="GO" id="GO:0046872">
    <property type="term" value="F:metal ion binding"/>
    <property type="evidence" value="ECO:0007669"/>
    <property type="project" value="UniProtKB-KW"/>
</dbReference>
<reference evidence="7" key="1">
    <citation type="submission" date="2021-12" db="EMBL/GenBank/DDBJ databases">
        <title>Convergent genome expansion in fungi linked to evolution of root-endophyte symbiosis.</title>
        <authorList>
            <consortium name="DOE Joint Genome Institute"/>
            <person name="Ke Y.-H."/>
            <person name="Bonito G."/>
            <person name="Liao H.-L."/>
            <person name="Looney B."/>
            <person name="Rojas-Flechas A."/>
            <person name="Nash J."/>
            <person name="Hameed K."/>
            <person name="Schadt C."/>
            <person name="Martin F."/>
            <person name="Crous P.W."/>
            <person name="Miettinen O."/>
            <person name="Magnuson J.K."/>
            <person name="Labbe J."/>
            <person name="Jacobson D."/>
            <person name="Doktycz M.J."/>
            <person name="Veneault-Fourrey C."/>
            <person name="Kuo A."/>
            <person name="Mondo S."/>
            <person name="Calhoun S."/>
            <person name="Riley R."/>
            <person name="Ohm R."/>
            <person name="LaButti K."/>
            <person name="Andreopoulos B."/>
            <person name="Pangilinan J."/>
            <person name="Nolan M."/>
            <person name="Tritt A."/>
            <person name="Clum A."/>
            <person name="Lipzen A."/>
            <person name="Daum C."/>
            <person name="Barry K."/>
            <person name="Grigoriev I.V."/>
            <person name="Vilgalys R."/>
        </authorList>
    </citation>
    <scope>NUCLEOTIDE SEQUENCE</scope>
    <source>
        <strain evidence="7">PMI_201</strain>
    </source>
</reference>
<evidence type="ECO:0000256" key="5">
    <source>
        <dbReference type="RuleBase" id="RU003682"/>
    </source>
</evidence>
<dbReference type="Pfam" id="PF14226">
    <property type="entry name" value="DIOX_N"/>
    <property type="match status" value="1"/>
</dbReference>
<dbReference type="PROSITE" id="PS51471">
    <property type="entry name" value="FE2OG_OXY"/>
    <property type="match status" value="1"/>
</dbReference>
<evidence type="ECO:0000259" key="6">
    <source>
        <dbReference type="PROSITE" id="PS51471"/>
    </source>
</evidence>
<dbReference type="GO" id="GO:0044283">
    <property type="term" value="P:small molecule biosynthetic process"/>
    <property type="evidence" value="ECO:0007669"/>
    <property type="project" value="UniProtKB-ARBA"/>
</dbReference>
<dbReference type="InterPro" id="IPR005123">
    <property type="entry name" value="Oxoglu/Fe-dep_dioxygenase_dom"/>
</dbReference>
<evidence type="ECO:0000256" key="3">
    <source>
        <dbReference type="ARBA" id="ARBA00023002"/>
    </source>
</evidence>
<dbReference type="EMBL" id="JAJTJA010000005">
    <property type="protein sequence ID" value="KAH8698811.1"/>
    <property type="molecule type" value="Genomic_DNA"/>
</dbReference>
<proteinExistence type="inferred from homology"/>
<dbReference type="GeneID" id="70244245"/>
<keyword evidence="3 5" id="KW-0560">Oxidoreductase</keyword>
<evidence type="ECO:0000256" key="1">
    <source>
        <dbReference type="ARBA" id="ARBA00008056"/>
    </source>
</evidence>